<dbReference type="Gene3D" id="2.100.10.50">
    <property type="match status" value="1"/>
</dbReference>
<evidence type="ECO:0000259" key="5">
    <source>
        <dbReference type="PROSITE" id="PS51498"/>
    </source>
</evidence>
<dbReference type="InterPro" id="IPR037516">
    <property type="entry name" value="Tripartite_DENN"/>
</dbReference>
<dbReference type="Proteomes" id="UP000887577">
    <property type="component" value="Unplaced"/>
</dbReference>
<evidence type="ECO:0000313" key="7">
    <source>
        <dbReference type="WBParaSite" id="PSU_v2.g8963.t1"/>
    </source>
</evidence>
<dbReference type="GO" id="GO:0031410">
    <property type="term" value="C:cytoplasmic vesicle"/>
    <property type="evidence" value="ECO:0007669"/>
    <property type="project" value="TreeGrafter"/>
</dbReference>
<dbReference type="Pfam" id="PF03456">
    <property type="entry name" value="uDENN"/>
    <property type="match status" value="1"/>
</dbReference>
<feature type="repeat" description="PPR" evidence="2">
    <location>
        <begin position="823"/>
        <end position="857"/>
    </location>
</feature>
<feature type="domain" description="UDENN" evidence="4">
    <location>
        <begin position="192"/>
        <end position="654"/>
    </location>
</feature>
<reference evidence="7" key="1">
    <citation type="submission" date="2022-11" db="UniProtKB">
        <authorList>
            <consortium name="WormBaseParasite"/>
        </authorList>
    </citation>
    <scope>IDENTIFICATION</scope>
</reference>
<dbReference type="PANTHER" id="PTHR12296:SF30">
    <property type="entry name" value="DENN DOMAIN-CONTAINING PROTEIN CRAG"/>
    <property type="match status" value="1"/>
</dbReference>
<dbReference type="Pfam" id="PF03455">
    <property type="entry name" value="dDENN"/>
    <property type="match status" value="1"/>
</dbReference>
<feature type="region of interest" description="Disordered" evidence="3">
    <location>
        <begin position="937"/>
        <end position="1034"/>
    </location>
</feature>
<dbReference type="GO" id="GO:0005085">
    <property type="term" value="F:guanyl-nucleotide exchange factor activity"/>
    <property type="evidence" value="ECO:0007669"/>
    <property type="project" value="UniProtKB-KW"/>
</dbReference>
<evidence type="ECO:0000259" key="4">
    <source>
        <dbReference type="PROSITE" id="PS50211"/>
    </source>
</evidence>
<organism evidence="6 7">
    <name type="scientific">Panagrolaimus superbus</name>
    <dbReference type="NCBI Taxonomy" id="310955"/>
    <lineage>
        <taxon>Eukaryota</taxon>
        <taxon>Metazoa</taxon>
        <taxon>Ecdysozoa</taxon>
        <taxon>Nematoda</taxon>
        <taxon>Chromadorea</taxon>
        <taxon>Rhabditida</taxon>
        <taxon>Tylenchina</taxon>
        <taxon>Panagrolaimomorpha</taxon>
        <taxon>Panagrolaimoidea</taxon>
        <taxon>Panagrolaimidae</taxon>
        <taxon>Panagrolaimus</taxon>
    </lineage>
</organism>
<dbReference type="InterPro" id="IPR051696">
    <property type="entry name" value="DENN_Domain_GEFs"/>
</dbReference>
<dbReference type="InterPro" id="IPR005113">
    <property type="entry name" value="uDENN_dom"/>
</dbReference>
<dbReference type="SMART" id="SM00799">
    <property type="entry name" value="DENN"/>
    <property type="match status" value="1"/>
</dbReference>
<dbReference type="SMART" id="SM00801">
    <property type="entry name" value="dDENN"/>
    <property type="match status" value="1"/>
</dbReference>
<dbReference type="PROSITE" id="PS51375">
    <property type="entry name" value="PPR"/>
    <property type="match status" value="1"/>
</dbReference>
<dbReference type="Pfam" id="PF02141">
    <property type="entry name" value="DENN"/>
    <property type="match status" value="1"/>
</dbReference>
<keyword evidence="1" id="KW-0344">Guanine-nucleotide releasing factor</keyword>
<dbReference type="WBParaSite" id="PSU_v2.g8963.t1">
    <property type="protein sequence ID" value="PSU_v2.g8963.t1"/>
    <property type="gene ID" value="PSU_v2.g8963"/>
</dbReference>
<dbReference type="SMART" id="SM00800">
    <property type="entry name" value="uDENN"/>
    <property type="match status" value="1"/>
</dbReference>
<feature type="region of interest" description="Disordered" evidence="3">
    <location>
        <begin position="546"/>
        <end position="566"/>
    </location>
</feature>
<dbReference type="PANTHER" id="PTHR12296">
    <property type="entry name" value="DENN DOMAIN-CONTAINING PROTEIN 4"/>
    <property type="match status" value="1"/>
</dbReference>
<feature type="compositionally biased region" description="Polar residues" evidence="3">
    <location>
        <begin position="1015"/>
        <end position="1025"/>
    </location>
</feature>
<evidence type="ECO:0000256" key="1">
    <source>
        <dbReference type="ARBA" id="ARBA00022658"/>
    </source>
</evidence>
<feature type="compositionally biased region" description="Polar residues" evidence="3">
    <location>
        <begin position="1086"/>
        <end position="1097"/>
    </location>
</feature>
<feature type="compositionally biased region" description="Basic and acidic residues" evidence="3">
    <location>
        <begin position="546"/>
        <end position="559"/>
    </location>
</feature>
<dbReference type="InterPro" id="IPR001194">
    <property type="entry name" value="cDENN_dom"/>
</dbReference>
<name>A0A914Z9G1_9BILA</name>
<feature type="compositionally biased region" description="Basic and acidic residues" evidence="3">
    <location>
        <begin position="957"/>
        <end position="970"/>
    </location>
</feature>
<dbReference type="PROSITE" id="PS50211">
    <property type="entry name" value="DENN"/>
    <property type="match status" value="1"/>
</dbReference>
<dbReference type="InterPro" id="IPR023341">
    <property type="entry name" value="MABP"/>
</dbReference>
<protein>
    <submittedName>
        <fullName evidence="7">C-myc promoter-binding protein</fullName>
    </submittedName>
</protein>
<dbReference type="Gene3D" id="3.40.50.11500">
    <property type="match status" value="1"/>
</dbReference>
<evidence type="ECO:0000256" key="3">
    <source>
        <dbReference type="SAM" id="MobiDB-lite"/>
    </source>
</evidence>
<feature type="region of interest" description="Disordered" evidence="3">
    <location>
        <begin position="1078"/>
        <end position="1102"/>
    </location>
</feature>
<dbReference type="InterPro" id="IPR043153">
    <property type="entry name" value="DENN_C"/>
</dbReference>
<dbReference type="InterPro" id="IPR005112">
    <property type="entry name" value="dDENN_dom"/>
</dbReference>
<feature type="domain" description="MABP" evidence="5">
    <location>
        <begin position="43"/>
        <end position="200"/>
    </location>
</feature>
<dbReference type="PROSITE" id="PS51498">
    <property type="entry name" value="MABP"/>
    <property type="match status" value="1"/>
</dbReference>
<proteinExistence type="predicted"/>
<dbReference type="InterPro" id="IPR002885">
    <property type="entry name" value="PPR_rpt"/>
</dbReference>
<evidence type="ECO:0000313" key="6">
    <source>
        <dbReference type="Proteomes" id="UP000887577"/>
    </source>
</evidence>
<accession>A0A914Z9G1</accession>
<dbReference type="GO" id="GO:0032483">
    <property type="term" value="P:regulation of Rab protein signal transduction"/>
    <property type="evidence" value="ECO:0007669"/>
    <property type="project" value="TreeGrafter"/>
</dbReference>
<keyword evidence="6" id="KW-1185">Reference proteome</keyword>
<evidence type="ECO:0000256" key="2">
    <source>
        <dbReference type="PROSITE-ProRule" id="PRU00708"/>
    </source>
</evidence>
<sequence length="1428" mass="162097">MENLEDEENRRIFEHFIVAGLSENPEEFTPLEHECGTRPNEALAPITDIAVIFPGHGEKVPAGFTCIETTPSGYPADMNHGSIRTHSAFLCYKRGYHKPALVDIGIMDEGKKERPMEDSTVIQYTPDGRLANVSNTSSPLYFTYRRCKVTGPPHQLVITNIVVVLTSKNEVPPHTFFKIDKNLNKAVVGSDVFVCYKKAQSCCRRIAFKPAVLDCFPKTNLKTVLAQNVPMFCLPMGAVIESWSAKSGAPEQLFSTCVLTDAVGTKCYGASLTFYEKYTKELTPHQKELLSFDIDSKSEGDEASDSSTSSPPKEDSPEQLFFMNKSICIVSRHPFFECFRRFLYYVYLVSAQFTKQKIPIERYMSHLYYEVSFPTPLRPRVLVQLGDEMISFENHDDSQVPLSGAQFTEVLKCLGADTFIYAMSLALLEQKILIHSLRPWLLTVVSETICALMFPFYWQCPYIPQCPLALAGVLQAPLPFIAGVDSRYFDLYEDPPGDVTCLDLDTSTVRHSINKKLIKQAALPKRSLKHLKASLEKVLENLRYDDRNSEKQRRQKPSDTPDEQQQLRKASYELTIREAFLRFMCSLMAGYSSFLKPIKSYPHAKNITDISARFDLEGFLKTRDRASTEFYQKFSETQSFIRFIEERSFMSDKVVYNAFFDDCIRKFMTKGTPLNLLDRDAYSVNHTIVVQPPFMLDAKHAEAEYTYNGFPNHFDHELFEVQEIKDVSDSKVAEHVQGSPYPSKLRYSAIRTKQEIRTSIEVANKWTQNYPILWPRIVLFYAYSLWFLQLPSLLHVAKNKLKILRLAMTVLSRLNRSLVPLLDQIPFRLLMQLCGEYGYPHLAAEVLREMQRLNVEPNAITYAIYHRAVMEGEWPSEARLNAIAAWKRLRYRLEGCVRFAAVRRDPNFILHSNNVQNLPQNLDPTYSIENMSALSVDDSAINPSIPSTPEPDTVSRTSRETKDGEEKALEEQPYVITTYPLGPRKDSKDSAQNVHNNADPLFGGESETTDEGISKASSSTMSPSREQFLREHSVSPFAKDIASLDGRLTDRRKSSKQGASSWFKKLASPVVSNLMRSQTTDDIKTNEPSSTGGSSNELVPPSAITMSPSFSSLFSQVRKQALKGYDAVSQHGNVLLKKSGVNSLVNEVKNLNKSYSKDHSFIANSSMNEESMLNGTTVYQDHFDSTDPAFQLDTGTTGAILMMDYWMQDLIEDNPFKKEDDSYLIGKKKHMLKALSVLIYLDATICSCTTCPRCNRSIYDEELISGWSVDDSNLNTLCPFCNHGFAPSLKVKLEQRVEAVPQSYYTPLMSKSYTADDFDPDKVKVGSETLSVPFVSALVLRREIETLLASDILALADPSLRTSHPVIFWNLIYYLRRLEIPTHLYTWIAKNVQIRCVYDFPEQHLNKKIVPLYITNHALLVSRLRKIT</sequence>
<feature type="region of interest" description="Disordered" evidence="3">
    <location>
        <begin position="296"/>
        <end position="317"/>
    </location>
</feature>